<protein>
    <submittedName>
        <fullName evidence="2">Uncharacterized protein</fullName>
    </submittedName>
</protein>
<name>A0AAD9KVK7_RIDPI</name>
<accession>A0AAD9KVK7</accession>
<feature type="compositionally biased region" description="Basic and acidic residues" evidence="1">
    <location>
        <begin position="16"/>
        <end position="32"/>
    </location>
</feature>
<gene>
    <name evidence="2" type="ORF">NP493_546g01014</name>
</gene>
<evidence type="ECO:0000313" key="2">
    <source>
        <dbReference type="EMBL" id="KAK2178347.1"/>
    </source>
</evidence>
<sequence>MSTTLRSRPLTATSSWHKDIAPEKNQDKEIQRRVTNGRTDGRTAFAKHA</sequence>
<dbReference type="EMBL" id="JAODUO010000546">
    <property type="protein sequence ID" value="KAK2178347.1"/>
    <property type="molecule type" value="Genomic_DNA"/>
</dbReference>
<evidence type="ECO:0000313" key="3">
    <source>
        <dbReference type="Proteomes" id="UP001209878"/>
    </source>
</evidence>
<organism evidence="2 3">
    <name type="scientific">Ridgeia piscesae</name>
    <name type="common">Tubeworm</name>
    <dbReference type="NCBI Taxonomy" id="27915"/>
    <lineage>
        <taxon>Eukaryota</taxon>
        <taxon>Metazoa</taxon>
        <taxon>Spiralia</taxon>
        <taxon>Lophotrochozoa</taxon>
        <taxon>Annelida</taxon>
        <taxon>Polychaeta</taxon>
        <taxon>Sedentaria</taxon>
        <taxon>Canalipalpata</taxon>
        <taxon>Sabellida</taxon>
        <taxon>Siboglinidae</taxon>
        <taxon>Ridgeia</taxon>
    </lineage>
</organism>
<comment type="caution">
    <text evidence="2">The sequence shown here is derived from an EMBL/GenBank/DDBJ whole genome shotgun (WGS) entry which is preliminary data.</text>
</comment>
<feature type="region of interest" description="Disordered" evidence="1">
    <location>
        <begin position="1"/>
        <end position="49"/>
    </location>
</feature>
<evidence type="ECO:0000256" key="1">
    <source>
        <dbReference type="SAM" id="MobiDB-lite"/>
    </source>
</evidence>
<proteinExistence type="predicted"/>
<dbReference type="AlphaFoldDB" id="A0AAD9KVK7"/>
<feature type="compositionally biased region" description="Polar residues" evidence="1">
    <location>
        <begin position="1"/>
        <end position="15"/>
    </location>
</feature>
<reference evidence="2" key="1">
    <citation type="journal article" date="2023" name="Mol. Biol. Evol.">
        <title>Third-Generation Sequencing Reveals the Adaptive Role of the Epigenome in Three Deep-Sea Polychaetes.</title>
        <authorList>
            <person name="Perez M."/>
            <person name="Aroh O."/>
            <person name="Sun Y."/>
            <person name="Lan Y."/>
            <person name="Juniper S.K."/>
            <person name="Young C.R."/>
            <person name="Angers B."/>
            <person name="Qian P.Y."/>
        </authorList>
    </citation>
    <scope>NUCLEOTIDE SEQUENCE</scope>
    <source>
        <strain evidence="2">R07B-5</strain>
    </source>
</reference>
<keyword evidence="3" id="KW-1185">Reference proteome</keyword>
<dbReference type="Proteomes" id="UP001209878">
    <property type="component" value="Unassembled WGS sequence"/>
</dbReference>